<dbReference type="Pfam" id="PF00004">
    <property type="entry name" value="AAA"/>
    <property type="match status" value="1"/>
</dbReference>
<dbReference type="GO" id="GO:0016887">
    <property type="term" value="F:ATP hydrolysis activity"/>
    <property type="evidence" value="ECO:0007669"/>
    <property type="project" value="InterPro"/>
</dbReference>
<name>A0A2U3ALX8_9BACL</name>
<keyword evidence="2" id="KW-0547">Nucleotide-binding</keyword>
<dbReference type="SUPFAM" id="SSF52540">
    <property type="entry name" value="P-loop containing nucleoside triphosphate hydrolases"/>
    <property type="match status" value="1"/>
</dbReference>
<dbReference type="InterPro" id="IPR027417">
    <property type="entry name" value="P-loop_NTPase"/>
</dbReference>
<sequence length="424" mass="49298">MISNYLFGFKDDLSDSLPIYSEYATLFKEIIRKLTVHHPADWKIINLVLNNNQFAEHLKELMAKKLIHFELISYVYEAEATHRLQPIAWDQKTDELIEAVDFSNRIIFFPEYEVAMSESKIFYASDWNNNDELVYFAPSVDKITLFIDSVNDKLRSVLMKQVSYMVDTDDGVKRSNIGASDLITREDVFLEPTLKRDIFRSIDEFFKKDSNFFEFYGLPYKRGILLYGAPGNGKTTLVKSITGTVDAPVVYWQITEHTDSDSIQEVFRLVNSLAPAVLVIEDLDSMPEYARSIFLNTLDGSQSRNGIFIIGTTNYPERIDSALINRAGRFDRAYEVKAPKKDMRYDYLVRLDQQKIFNEDILTIIAKKTRNLSVSQLNELYMSVALNWHYDGELRYEEVIEDLQKQRKHAEKKDWEDEDSSIGF</sequence>
<accession>A0A2U3ALX8</accession>
<dbReference type="SMART" id="SM00382">
    <property type="entry name" value="AAA"/>
    <property type="match status" value="1"/>
</dbReference>
<proteinExistence type="inferred from homology"/>
<comment type="caution">
    <text evidence="4">The sequence shown here is derived from an EMBL/GenBank/DDBJ whole genome shotgun (WGS) entry which is preliminary data.</text>
</comment>
<evidence type="ECO:0000256" key="1">
    <source>
        <dbReference type="ARBA" id="ARBA00007448"/>
    </source>
</evidence>
<feature type="domain" description="AAA+ ATPase" evidence="3">
    <location>
        <begin position="220"/>
        <end position="340"/>
    </location>
</feature>
<evidence type="ECO:0000313" key="4">
    <source>
        <dbReference type="EMBL" id="PWI25521.1"/>
    </source>
</evidence>
<dbReference type="EMBL" id="QFVR01000008">
    <property type="protein sequence ID" value="PWI25521.1"/>
    <property type="molecule type" value="Genomic_DNA"/>
</dbReference>
<evidence type="ECO:0000313" key="5">
    <source>
        <dbReference type="Proteomes" id="UP000245938"/>
    </source>
</evidence>
<dbReference type="Gene3D" id="3.40.50.300">
    <property type="entry name" value="P-loop containing nucleotide triphosphate hydrolases"/>
    <property type="match status" value="1"/>
</dbReference>
<dbReference type="OrthoDB" id="9806903at2"/>
<dbReference type="InterPro" id="IPR003959">
    <property type="entry name" value="ATPase_AAA_core"/>
</dbReference>
<keyword evidence="2 4" id="KW-0067">ATP-binding</keyword>
<keyword evidence="5" id="KW-1185">Reference proteome</keyword>
<dbReference type="InterPro" id="IPR003960">
    <property type="entry name" value="ATPase_AAA_CS"/>
</dbReference>
<protein>
    <submittedName>
        <fullName evidence="4">ATP-binding protein</fullName>
    </submittedName>
</protein>
<dbReference type="PROSITE" id="PS00674">
    <property type="entry name" value="AAA"/>
    <property type="match status" value="1"/>
</dbReference>
<dbReference type="InterPro" id="IPR050747">
    <property type="entry name" value="Mitochondrial_chaperone_BCS1"/>
</dbReference>
<evidence type="ECO:0000256" key="2">
    <source>
        <dbReference type="RuleBase" id="RU003651"/>
    </source>
</evidence>
<dbReference type="PANTHER" id="PTHR23070">
    <property type="entry name" value="BCS1 AAA-TYPE ATPASE"/>
    <property type="match status" value="1"/>
</dbReference>
<evidence type="ECO:0000259" key="3">
    <source>
        <dbReference type="SMART" id="SM00382"/>
    </source>
</evidence>
<dbReference type="CDD" id="cd19481">
    <property type="entry name" value="RecA-like_protease"/>
    <property type="match status" value="1"/>
</dbReference>
<dbReference type="AlphaFoldDB" id="A0A2U3ALX8"/>
<comment type="similarity">
    <text evidence="1">Belongs to the AAA ATPase family. BCS1 subfamily.</text>
</comment>
<dbReference type="GO" id="GO:0005524">
    <property type="term" value="F:ATP binding"/>
    <property type="evidence" value="ECO:0007669"/>
    <property type="project" value="UniProtKB-KW"/>
</dbReference>
<gene>
    <name evidence="4" type="ORF">DEX24_07900</name>
</gene>
<organism evidence="4 5">
    <name type="scientific">Kurthia sibirica</name>
    <dbReference type="NCBI Taxonomy" id="202750"/>
    <lineage>
        <taxon>Bacteria</taxon>
        <taxon>Bacillati</taxon>
        <taxon>Bacillota</taxon>
        <taxon>Bacilli</taxon>
        <taxon>Bacillales</taxon>
        <taxon>Caryophanaceae</taxon>
        <taxon>Kurthia</taxon>
    </lineage>
</organism>
<reference evidence="4 5" key="1">
    <citation type="submission" date="2018-05" db="EMBL/GenBank/DDBJ databases">
        <title>Kurthia sibirica genome sequence.</title>
        <authorList>
            <person name="Maclea K.S."/>
            <person name="Goen A.E."/>
        </authorList>
    </citation>
    <scope>NUCLEOTIDE SEQUENCE [LARGE SCALE GENOMIC DNA]</scope>
    <source>
        <strain evidence="4 5">ATCC 49154</strain>
    </source>
</reference>
<dbReference type="InterPro" id="IPR003593">
    <property type="entry name" value="AAA+_ATPase"/>
</dbReference>
<dbReference type="Proteomes" id="UP000245938">
    <property type="component" value="Unassembled WGS sequence"/>
</dbReference>